<evidence type="ECO:0000313" key="2">
    <source>
        <dbReference type="Proteomes" id="UP000078555"/>
    </source>
</evidence>
<protein>
    <submittedName>
        <fullName evidence="1">Uncharacterized protein</fullName>
    </submittedName>
</protein>
<dbReference type="EMBL" id="FLRD01000110">
    <property type="protein sequence ID" value="SBT39151.1"/>
    <property type="molecule type" value="Genomic_DNA"/>
</dbReference>
<reference evidence="2" key="1">
    <citation type="submission" date="2016-05" db="EMBL/GenBank/DDBJ databases">
        <authorList>
            <person name="Naeem R."/>
        </authorList>
    </citation>
    <scope>NUCLEOTIDE SEQUENCE [LARGE SCALE GENOMIC DNA]</scope>
</reference>
<gene>
    <name evidence="1" type="ORF">POVWA1_039390</name>
</gene>
<dbReference type="AlphaFoldDB" id="A0A1A8Z5M7"/>
<sequence>MFPRVPICSYLRAHMIFSSCTAVLTLCYIALAKILFAKCLKFTTEQCFLCASARAYNIYAPAYVHIRTCTKTYVHANARTCESENMRTYELPCVHKSLRTHIPTRACVLECALRPFFHFESNSTQHSMITPFTSLPFCVLPYLSVRSYEKCTDRRDLHHFGEIVNFVSKSPPPT</sequence>
<proteinExistence type="predicted"/>
<keyword evidence="2" id="KW-1185">Reference proteome</keyword>
<name>A0A1A8Z5M7_PLAOA</name>
<evidence type="ECO:0000313" key="1">
    <source>
        <dbReference type="EMBL" id="SBT39151.1"/>
    </source>
</evidence>
<dbReference type="Proteomes" id="UP000078555">
    <property type="component" value="Unassembled WGS sequence"/>
</dbReference>
<organism evidence="1 2">
    <name type="scientific">Plasmodium ovale wallikeri</name>
    <dbReference type="NCBI Taxonomy" id="864142"/>
    <lineage>
        <taxon>Eukaryota</taxon>
        <taxon>Sar</taxon>
        <taxon>Alveolata</taxon>
        <taxon>Apicomplexa</taxon>
        <taxon>Aconoidasida</taxon>
        <taxon>Haemosporida</taxon>
        <taxon>Plasmodiidae</taxon>
        <taxon>Plasmodium</taxon>
        <taxon>Plasmodium (Plasmodium)</taxon>
    </lineage>
</organism>
<accession>A0A1A8Z5M7</accession>